<evidence type="ECO:0000313" key="1">
    <source>
        <dbReference type="EMBL" id="GMI48098.1"/>
    </source>
</evidence>
<name>A0A9W7GP62_9STRA</name>
<reference evidence="2" key="1">
    <citation type="journal article" date="2023" name="Commun. Biol.">
        <title>Genome analysis of Parmales, the sister group of diatoms, reveals the evolutionary specialization of diatoms from phago-mixotrophs to photoautotrophs.</title>
        <authorList>
            <person name="Ban H."/>
            <person name="Sato S."/>
            <person name="Yoshikawa S."/>
            <person name="Yamada K."/>
            <person name="Nakamura Y."/>
            <person name="Ichinomiya M."/>
            <person name="Sato N."/>
            <person name="Blanc-Mathieu R."/>
            <person name="Endo H."/>
            <person name="Kuwata A."/>
            <person name="Ogata H."/>
        </authorList>
    </citation>
    <scope>NUCLEOTIDE SEQUENCE [LARGE SCALE GENOMIC DNA]</scope>
</reference>
<proteinExistence type="predicted"/>
<gene>
    <name evidence="1" type="ORF">TrCOL_g892</name>
</gene>
<dbReference type="Proteomes" id="UP001165065">
    <property type="component" value="Unassembled WGS sequence"/>
</dbReference>
<protein>
    <submittedName>
        <fullName evidence="1">Uncharacterized protein</fullName>
    </submittedName>
</protein>
<dbReference type="AlphaFoldDB" id="A0A9W7GP62"/>
<keyword evidence="2" id="KW-1185">Reference proteome</keyword>
<accession>A0A9W7GP62</accession>
<organism evidence="1 2">
    <name type="scientific">Triparma columacea</name>
    <dbReference type="NCBI Taxonomy" id="722753"/>
    <lineage>
        <taxon>Eukaryota</taxon>
        <taxon>Sar</taxon>
        <taxon>Stramenopiles</taxon>
        <taxon>Ochrophyta</taxon>
        <taxon>Bolidophyceae</taxon>
        <taxon>Parmales</taxon>
        <taxon>Triparmaceae</taxon>
        <taxon>Triparma</taxon>
    </lineage>
</organism>
<dbReference type="EMBL" id="BRYA01000375">
    <property type="protein sequence ID" value="GMI48098.1"/>
    <property type="molecule type" value="Genomic_DNA"/>
</dbReference>
<dbReference type="OrthoDB" id="10347764at2759"/>
<comment type="caution">
    <text evidence="1">The sequence shown here is derived from an EMBL/GenBank/DDBJ whole genome shotgun (WGS) entry which is preliminary data.</text>
</comment>
<evidence type="ECO:0000313" key="2">
    <source>
        <dbReference type="Proteomes" id="UP001165065"/>
    </source>
</evidence>
<sequence>MVPSNIPAFINACSSAAAMGRKASDFNVVMSYLATFPAEIDATVGGYFRSHNDEHEYDDEDKLGDLSLLRASVMVEYCGFSSSTSDGEAKRMVVAMVLLAGASTDDPDLGKYGGLDIHEVGGGVAYGWSFAEKLVSLCVSTPAERKEKWPETVAELVAASADRDQQLKIVMRAFVENCGSDTSEEAIRALVVFE</sequence>